<evidence type="ECO:0000313" key="3">
    <source>
        <dbReference type="EMBL" id="NMU25260.1"/>
    </source>
</evidence>
<proteinExistence type="predicted"/>
<sequence>MKVAVEESFLIRWRFHLLLFFVFCAFALLVARVAYIQIIEPDNLIKQGDLRSVRVKSIPSARGIISDRNGEPLAVSVPVEAVWADPATIFKENALSQTKSWHALADVLGIDRQGLI</sequence>
<gene>
    <name evidence="3" type="ORF">HKB21_06465</name>
</gene>
<evidence type="ECO:0000313" key="4">
    <source>
        <dbReference type="Proteomes" id="UP000555836"/>
    </source>
</evidence>
<dbReference type="EMBL" id="JABCLD010000921">
    <property type="protein sequence ID" value="NMU25260.1"/>
    <property type="molecule type" value="Genomic_DNA"/>
</dbReference>
<accession>A0A7Y0S2M6</accession>
<dbReference type="GO" id="GO:0016740">
    <property type="term" value="F:transferase activity"/>
    <property type="evidence" value="ECO:0007669"/>
    <property type="project" value="UniProtKB-KW"/>
</dbReference>
<reference evidence="3 4" key="1">
    <citation type="submission" date="2020-04" db="EMBL/GenBank/DDBJ databases">
        <title>Whole-genome sequencing of Vibrio spp. from China reveals different genetic environments of blaCTX-M-14 among diverse lineages.</title>
        <authorList>
            <person name="Zheng Z."/>
            <person name="Ye L."/>
            <person name="Chen S."/>
        </authorList>
    </citation>
    <scope>NUCLEOTIDE SEQUENCE [LARGE SCALE GENOMIC DNA]</scope>
    <source>
        <strain evidence="3 4">Vb0574</strain>
    </source>
</reference>
<feature type="non-terminal residue" evidence="3">
    <location>
        <position position="116"/>
    </location>
</feature>
<name>A0A7Y0S2M6_VIBPH</name>
<dbReference type="Gene3D" id="3.90.1310.10">
    <property type="entry name" value="Penicillin-binding protein 2a (Domain 2)"/>
    <property type="match status" value="1"/>
</dbReference>
<evidence type="ECO:0000256" key="2">
    <source>
        <dbReference type="ARBA" id="ARBA00023136"/>
    </source>
</evidence>
<dbReference type="PANTHER" id="PTHR30627:SF1">
    <property type="entry name" value="PEPTIDOGLYCAN D,D-TRANSPEPTIDASE FTSI"/>
    <property type="match status" value="1"/>
</dbReference>
<dbReference type="SUPFAM" id="SSF56519">
    <property type="entry name" value="Penicillin binding protein dimerisation domain"/>
    <property type="match status" value="1"/>
</dbReference>
<organism evidence="3 4">
    <name type="scientific">Vibrio parahaemolyticus</name>
    <dbReference type="NCBI Taxonomy" id="670"/>
    <lineage>
        <taxon>Bacteria</taxon>
        <taxon>Pseudomonadati</taxon>
        <taxon>Pseudomonadota</taxon>
        <taxon>Gammaproteobacteria</taxon>
        <taxon>Vibrionales</taxon>
        <taxon>Vibrionaceae</taxon>
        <taxon>Vibrio</taxon>
    </lineage>
</organism>
<keyword evidence="3" id="KW-0808">Transferase</keyword>
<dbReference type="AlphaFoldDB" id="A0A7Y0S2M6"/>
<dbReference type="GO" id="GO:0008658">
    <property type="term" value="F:penicillin binding"/>
    <property type="evidence" value="ECO:0007669"/>
    <property type="project" value="InterPro"/>
</dbReference>
<dbReference type="InterPro" id="IPR036138">
    <property type="entry name" value="PBP_dimer_sf"/>
</dbReference>
<dbReference type="GO" id="GO:0005886">
    <property type="term" value="C:plasma membrane"/>
    <property type="evidence" value="ECO:0007669"/>
    <property type="project" value="TreeGrafter"/>
</dbReference>
<evidence type="ECO:0000256" key="1">
    <source>
        <dbReference type="ARBA" id="ARBA00004370"/>
    </source>
</evidence>
<dbReference type="GO" id="GO:0071555">
    <property type="term" value="P:cell wall organization"/>
    <property type="evidence" value="ECO:0007669"/>
    <property type="project" value="TreeGrafter"/>
</dbReference>
<dbReference type="PANTHER" id="PTHR30627">
    <property type="entry name" value="PEPTIDOGLYCAN D,D-TRANSPEPTIDASE"/>
    <property type="match status" value="1"/>
</dbReference>
<comment type="subcellular location">
    <subcellularLocation>
        <location evidence="1">Membrane</location>
    </subcellularLocation>
</comment>
<keyword evidence="2" id="KW-0472">Membrane</keyword>
<protein>
    <submittedName>
        <fullName evidence="3">Peptidoglycan glycosyltransferase FtsI</fullName>
    </submittedName>
</protein>
<comment type="caution">
    <text evidence="3">The sequence shown here is derived from an EMBL/GenBank/DDBJ whole genome shotgun (WGS) entry which is preliminary data.</text>
</comment>
<dbReference type="Proteomes" id="UP000555836">
    <property type="component" value="Unassembled WGS sequence"/>
</dbReference>
<dbReference type="InterPro" id="IPR050515">
    <property type="entry name" value="Beta-lactam/transpept"/>
</dbReference>